<proteinExistence type="predicted"/>
<feature type="transmembrane region" description="Helical" evidence="1">
    <location>
        <begin position="20"/>
        <end position="45"/>
    </location>
</feature>
<keyword evidence="1" id="KW-0812">Transmembrane</keyword>
<evidence type="ECO:0000256" key="1">
    <source>
        <dbReference type="SAM" id="Phobius"/>
    </source>
</evidence>
<dbReference type="EMBL" id="CP076133">
    <property type="protein sequence ID" value="QWG04596.1"/>
    <property type="molecule type" value="Genomic_DNA"/>
</dbReference>
<evidence type="ECO:0000313" key="2">
    <source>
        <dbReference type="EMBL" id="QWG04596.1"/>
    </source>
</evidence>
<keyword evidence="1" id="KW-1133">Transmembrane helix</keyword>
<reference evidence="2 3" key="1">
    <citation type="submission" date="2021-05" db="EMBL/GenBank/DDBJ databases">
        <title>Comparative genomic studies on the polysaccharide-degrading batcterial strains of the Flammeovirga genus.</title>
        <authorList>
            <person name="Zewei F."/>
            <person name="Zheng Z."/>
            <person name="Yu L."/>
            <person name="Ruyue G."/>
            <person name="Yanhong M."/>
            <person name="Yuanyuan C."/>
            <person name="Jingyan G."/>
            <person name="Wenjun H."/>
        </authorList>
    </citation>
    <scope>NUCLEOTIDE SEQUENCE [LARGE SCALE GENOMIC DNA]</scope>
    <source>
        <strain evidence="2 3">NBRC:100898</strain>
    </source>
</reference>
<protein>
    <submittedName>
        <fullName evidence="2">Uncharacterized protein</fullName>
    </submittedName>
</protein>
<dbReference type="RefSeq" id="WP_215585922.1">
    <property type="nucleotide sequence ID" value="NZ_CP076133.1"/>
</dbReference>
<name>A0AAX1NCC0_9BACT</name>
<gene>
    <name evidence="2" type="ORF">KMW28_27240</name>
</gene>
<dbReference type="AlphaFoldDB" id="A0AAX1NCC0"/>
<sequence>MDKPTSGWTKVAAMNPGLPITVPTVDTVAATADVFVAFLGSFAVLKMRLTPSQIVLNRSFIVL</sequence>
<accession>A0AAX1NCC0</accession>
<keyword evidence="1" id="KW-0472">Membrane</keyword>
<keyword evidence="3" id="KW-1185">Reference proteome</keyword>
<dbReference type="Proteomes" id="UP000678679">
    <property type="component" value="Chromosome 2"/>
</dbReference>
<evidence type="ECO:0000313" key="3">
    <source>
        <dbReference type="Proteomes" id="UP000678679"/>
    </source>
</evidence>
<dbReference type="KEGG" id="fya:KMW28_27240"/>
<organism evidence="2 3">
    <name type="scientific">Flammeovirga yaeyamensis</name>
    <dbReference type="NCBI Taxonomy" id="367791"/>
    <lineage>
        <taxon>Bacteria</taxon>
        <taxon>Pseudomonadati</taxon>
        <taxon>Bacteroidota</taxon>
        <taxon>Cytophagia</taxon>
        <taxon>Cytophagales</taxon>
        <taxon>Flammeovirgaceae</taxon>
        <taxon>Flammeovirga</taxon>
    </lineage>
</organism>